<name>A0A4Y9ZDM3_9AGAM</name>
<proteinExistence type="predicted"/>
<dbReference type="EMBL" id="SEOQ01000002">
    <property type="protein sequence ID" value="TFY72926.1"/>
    <property type="molecule type" value="Genomic_DNA"/>
</dbReference>
<evidence type="ECO:0000313" key="3">
    <source>
        <dbReference type="Proteomes" id="UP000298327"/>
    </source>
</evidence>
<feature type="region of interest" description="Disordered" evidence="1">
    <location>
        <begin position="24"/>
        <end position="55"/>
    </location>
</feature>
<evidence type="ECO:0000313" key="2">
    <source>
        <dbReference type="EMBL" id="TFY72926.1"/>
    </source>
</evidence>
<feature type="region of interest" description="Disordered" evidence="1">
    <location>
        <begin position="232"/>
        <end position="276"/>
    </location>
</feature>
<gene>
    <name evidence="2" type="ORF">EVG20_g72</name>
</gene>
<dbReference type="OrthoDB" id="3364141at2759"/>
<feature type="compositionally biased region" description="Basic residues" evidence="1">
    <location>
        <begin position="45"/>
        <end position="55"/>
    </location>
</feature>
<dbReference type="STRING" id="205917.A0A4Y9ZDM3"/>
<protein>
    <submittedName>
        <fullName evidence="2">Uncharacterized protein</fullName>
    </submittedName>
</protein>
<dbReference type="Proteomes" id="UP000298327">
    <property type="component" value="Unassembled WGS sequence"/>
</dbReference>
<comment type="caution">
    <text evidence="2">The sequence shown here is derived from an EMBL/GenBank/DDBJ whole genome shotgun (WGS) entry which is preliminary data.</text>
</comment>
<feature type="compositionally biased region" description="Acidic residues" evidence="1">
    <location>
        <begin position="265"/>
        <end position="276"/>
    </location>
</feature>
<evidence type="ECO:0000256" key="1">
    <source>
        <dbReference type="SAM" id="MobiDB-lite"/>
    </source>
</evidence>
<keyword evidence="3" id="KW-1185">Reference proteome</keyword>
<dbReference type="AlphaFoldDB" id="A0A4Y9ZDM3"/>
<sequence length="276" mass="29382">MSTWVHQPAQNPWFKMASLKRRFPSDDLADNDDTPDANLPTSRSTRAHPPHTKRRRCTTLERGFAGLRLNGNGQGNASIPLSIEELPVPNPTPPPAIFHNAQIPSSQLSQPFAITQSPPSTPMETDSVPGSPLLAPSTIVRAVHVEEPTSPDGVSVTDFKMHTSSWYEPEKDRIVITDLDGSSSDEEDAPPAKADVNISPAVLDHLKGAGNMVLKPPVPRPIPPSADNMALVLFKPIGPPGGRPAGGKDEGSPIPGNDSSTSSVVDEDADAMDVEP</sequence>
<accession>A0A4Y9ZDM3</accession>
<reference evidence="2 3" key="1">
    <citation type="submission" date="2019-02" db="EMBL/GenBank/DDBJ databases">
        <title>Genome sequencing of the rare red list fungi Dentipellis fragilis.</title>
        <authorList>
            <person name="Buettner E."/>
            <person name="Kellner H."/>
        </authorList>
    </citation>
    <scope>NUCLEOTIDE SEQUENCE [LARGE SCALE GENOMIC DNA]</scope>
    <source>
        <strain evidence="2 3">DSM 105465</strain>
    </source>
</reference>
<organism evidence="2 3">
    <name type="scientific">Dentipellis fragilis</name>
    <dbReference type="NCBI Taxonomy" id="205917"/>
    <lineage>
        <taxon>Eukaryota</taxon>
        <taxon>Fungi</taxon>
        <taxon>Dikarya</taxon>
        <taxon>Basidiomycota</taxon>
        <taxon>Agaricomycotina</taxon>
        <taxon>Agaricomycetes</taxon>
        <taxon>Russulales</taxon>
        <taxon>Hericiaceae</taxon>
        <taxon>Dentipellis</taxon>
    </lineage>
</organism>